<feature type="transmembrane region" description="Helical" evidence="7">
    <location>
        <begin position="21"/>
        <end position="44"/>
    </location>
</feature>
<dbReference type="Pfam" id="PF02687">
    <property type="entry name" value="FtsX"/>
    <property type="match status" value="2"/>
</dbReference>
<dbReference type="GO" id="GO:0022857">
    <property type="term" value="F:transmembrane transporter activity"/>
    <property type="evidence" value="ECO:0007669"/>
    <property type="project" value="TreeGrafter"/>
</dbReference>
<evidence type="ECO:0000256" key="2">
    <source>
        <dbReference type="ARBA" id="ARBA00022475"/>
    </source>
</evidence>
<name>A0A919UH71_9ACTN</name>
<keyword evidence="3 7" id="KW-0812">Transmembrane</keyword>
<feature type="domain" description="ABC3 transporter permease C-terminal" evidence="8">
    <location>
        <begin position="712"/>
        <end position="819"/>
    </location>
</feature>
<evidence type="ECO:0000256" key="6">
    <source>
        <dbReference type="ARBA" id="ARBA00038076"/>
    </source>
</evidence>
<feature type="transmembrane region" description="Helical" evidence="7">
    <location>
        <begin position="478"/>
        <end position="499"/>
    </location>
</feature>
<dbReference type="InterPro" id="IPR003838">
    <property type="entry name" value="ABC3_permease_C"/>
</dbReference>
<feature type="domain" description="ABC3 transporter permease C-terminal" evidence="8">
    <location>
        <begin position="269"/>
        <end position="385"/>
    </location>
</feature>
<reference evidence="9" key="1">
    <citation type="submission" date="2021-01" db="EMBL/GenBank/DDBJ databases">
        <title>Whole genome shotgun sequence of Acrocarpospora phusangensis NBRC 108782.</title>
        <authorList>
            <person name="Komaki H."/>
            <person name="Tamura T."/>
        </authorList>
    </citation>
    <scope>NUCLEOTIDE SEQUENCE</scope>
    <source>
        <strain evidence="9">NBRC 108782</strain>
    </source>
</reference>
<feature type="transmembrane region" description="Helical" evidence="7">
    <location>
        <begin position="359"/>
        <end position="382"/>
    </location>
</feature>
<evidence type="ECO:0000256" key="3">
    <source>
        <dbReference type="ARBA" id="ARBA00022692"/>
    </source>
</evidence>
<dbReference type="PANTHER" id="PTHR30572">
    <property type="entry name" value="MEMBRANE COMPONENT OF TRANSPORTER-RELATED"/>
    <property type="match status" value="1"/>
</dbReference>
<feature type="transmembrane region" description="Helical" evidence="7">
    <location>
        <begin position="403"/>
        <end position="422"/>
    </location>
</feature>
<dbReference type="Proteomes" id="UP000640052">
    <property type="component" value="Unassembled WGS sequence"/>
</dbReference>
<comment type="similarity">
    <text evidence="6">Belongs to the ABC-4 integral membrane protein family.</text>
</comment>
<organism evidence="9 10">
    <name type="scientific">Acrocarpospora phusangensis</name>
    <dbReference type="NCBI Taxonomy" id="1070424"/>
    <lineage>
        <taxon>Bacteria</taxon>
        <taxon>Bacillati</taxon>
        <taxon>Actinomycetota</taxon>
        <taxon>Actinomycetes</taxon>
        <taxon>Streptosporangiales</taxon>
        <taxon>Streptosporangiaceae</taxon>
        <taxon>Acrocarpospora</taxon>
    </lineage>
</organism>
<feature type="transmembrane region" description="Helical" evidence="7">
    <location>
        <begin position="316"/>
        <end position="339"/>
    </location>
</feature>
<evidence type="ECO:0000256" key="7">
    <source>
        <dbReference type="SAM" id="Phobius"/>
    </source>
</evidence>
<feature type="transmembrane region" description="Helical" evidence="7">
    <location>
        <begin position="758"/>
        <end position="779"/>
    </location>
</feature>
<comment type="subcellular location">
    <subcellularLocation>
        <location evidence="1">Cell membrane</location>
        <topology evidence="1">Multi-pass membrane protein</topology>
    </subcellularLocation>
</comment>
<proteinExistence type="inferred from homology"/>
<protein>
    <recommendedName>
        <fullName evidence="8">ABC3 transporter permease C-terminal domain-containing protein</fullName>
    </recommendedName>
</protein>
<gene>
    <name evidence="9" type="ORF">Aph01nite_00190</name>
</gene>
<evidence type="ECO:0000256" key="5">
    <source>
        <dbReference type="ARBA" id="ARBA00023136"/>
    </source>
</evidence>
<feature type="transmembrane region" description="Helical" evidence="7">
    <location>
        <begin position="428"/>
        <end position="449"/>
    </location>
</feature>
<sequence>MSALRAGLRIARRSAWRARGRSTLIMVMIGLPILVLTALLTYLATVTVTPQEDLTARLGAADAHLVQIPEGTELQQEPYGASWHSDGNRPRWPGLSAAEVAELLPPGTRLIPYNVGVLRLGTARVDALETDLRDPLTKGMLTLSEGRFPSAREVAVTSAYGLRPGDILRPDGAAPLTVVGVVEHPHEPSRRMVVGPDLPLSVPEDIWTPDEQGTGWLADTTAPVPWAEVPALNKAGLYVISRAMITDPPSPLYPTGVGVRYTVAIGGLVITGMLVTVLMAGPAFAVGLRRRRGELAQIAAQGGSARHLRTIVLADGLVLGGAATLVATALGIGAGLLAAPVVARSGGRLGPPDVPWGPILGVAALGLLSGLVAALVPAVQAARQNTATVLAGRASTAGDRRGWPLVGAALVLAGLVATVVARRQSDTVWVYASAMLVLFGLLMLTPWLIRFTGRPAARLRPPLRVSVRDAVRHRSRTVSAVAAVFAVTATVVAVSIGSYSEYMDRRNAYTSARPTGMLAIWGGSMGDAAWSKLRGEAVRLLPGVSLASGYQIRDAENRRYTLRYIIRWNGTRTRRTVAVGDPVLLKLLQGRHDPRAVAALESGKAVVFDPAAVRDGKLRLRAGSTSGPPRTVEVPAVVATPAEEHQGGALLPRALVEQAGFRTVERQLYAMHSLPGDSTLWRDLGKVNSRITVASEMGYRNTPDPGLWGWLVGALVLVVGGTLTATRLAAADMRPDRATMAAIGAPPGTLRLVVAGQALYISGLGALVGLVAGAVTGVALSRPMTTRGAGDPATIAVPWPFVIAVVVGLPLLATAAALVTRTRLPLARRHL</sequence>
<keyword evidence="5 7" id="KW-0472">Membrane</keyword>
<dbReference type="InterPro" id="IPR050250">
    <property type="entry name" value="Macrolide_Exporter_MacB"/>
</dbReference>
<feature type="transmembrane region" description="Helical" evidence="7">
    <location>
        <begin position="261"/>
        <end position="288"/>
    </location>
</feature>
<dbReference type="AlphaFoldDB" id="A0A919UH71"/>
<dbReference type="EMBL" id="BOOA01000001">
    <property type="protein sequence ID" value="GIH21709.1"/>
    <property type="molecule type" value="Genomic_DNA"/>
</dbReference>
<keyword evidence="4 7" id="KW-1133">Transmembrane helix</keyword>
<evidence type="ECO:0000256" key="4">
    <source>
        <dbReference type="ARBA" id="ARBA00022989"/>
    </source>
</evidence>
<accession>A0A919UH71</accession>
<evidence type="ECO:0000313" key="10">
    <source>
        <dbReference type="Proteomes" id="UP000640052"/>
    </source>
</evidence>
<comment type="caution">
    <text evidence="9">The sequence shown here is derived from an EMBL/GenBank/DDBJ whole genome shotgun (WGS) entry which is preliminary data.</text>
</comment>
<dbReference type="RefSeq" id="WP_204038591.1">
    <property type="nucleotide sequence ID" value="NZ_BOOA01000001.1"/>
</dbReference>
<keyword evidence="2" id="KW-1003">Cell membrane</keyword>
<keyword evidence="10" id="KW-1185">Reference proteome</keyword>
<dbReference type="GO" id="GO:0005886">
    <property type="term" value="C:plasma membrane"/>
    <property type="evidence" value="ECO:0007669"/>
    <property type="project" value="UniProtKB-SubCell"/>
</dbReference>
<evidence type="ECO:0000259" key="8">
    <source>
        <dbReference type="Pfam" id="PF02687"/>
    </source>
</evidence>
<feature type="transmembrane region" description="Helical" evidence="7">
    <location>
        <begin position="799"/>
        <end position="819"/>
    </location>
</feature>
<evidence type="ECO:0000313" key="9">
    <source>
        <dbReference type="EMBL" id="GIH21709.1"/>
    </source>
</evidence>
<feature type="transmembrane region" description="Helical" evidence="7">
    <location>
        <begin position="707"/>
        <end position="730"/>
    </location>
</feature>
<evidence type="ECO:0000256" key="1">
    <source>
        <dbReference type="ARBA" id="ARBA00004651"/>
    </source>
</evidence>
<dbReference type="PANTHER" id="PTHR30572:SF4">
    <property type="entry name" value="ABC TRANSPORTER PERMEASE YTRF"/>
    <property type="match status" value="1"/>
</dbReference>